<comment type="caution">
    <text evidence="5">The sequence shown here is derived from an EMBL/GenBank/DDBJ whole genome shotgun (WGS) entry which is preliminary data.</text>
</comment>
<name>A0A7J5D639_9ACTN</name>
<dbReference type="InterPro" id="IPR050816">
    <property type="entry name" value="Flavin-dep_Halogenase_NPB"/>
</dbReference>
<evidence type="ECO:0000256" key="3">
    <source>
        <dbReference type="SAM" id="MobiDB-lite"/>
    </source>
</evidence>
<comment type="similarity">
    <text evidence="2">Belongs to the flavin-dependent halogenase family. Bacterial tryptophan halogenase subfamily.</text>
</comment>
<dbReference type="InterPro" id="IPR036188">
    <property type="entry name" value="FAD/NAD-bd_sf"/>
</dbReference>
<protein>
    <recommendedName>
        <fullName evidence="4">FAD-binding domain-containing protein</fullName>
    </recommendedName>
</protein>
<evidence type="ECO:0000259" key="4">
    <source>
        <dbReference type="Pfam" id="PF01494"/>
    </source>
</evidence>
<dbReference type="Gene3D" id="3.50.50.60">
    <property type="entry name" value="FAD/NAD(P)-binding domain"/>
    <property type="match status" value="1"/>
</dbReference>
<dbReference type="GO" id="GO:0071949">
    <property type="term" value="F:FAD binding"/>
    <property type="evidence" value="ECO:0007669"/>
    <property type="project" value="InterPro"/>
</dbReference>
<dbReference type="PANTHER" id="PTHR43747">
    <property type="entry name" value="FAD-BINDING PROTEIN"/>
    <property type="match status" value="1"/>
</dbReference>
<organism evidence="5 6">
    <name type="scientific">Streptomyces triticiradicis</name>
    <dbReference type="NCBI Taxonomy" id="2651189"/>
    <lineage>
        <taxon>Bacteria</taxon>
        <taxon>Bacillati</taxon>
        <taxon>Actinomycetota</taxon>
        <taxon>Actinomycetes</taxon>
        <taxon>Kitasatosporales</taxon>
        <taxon>Streptomycetaceae</taxon>
        <taxon>Streptomyces</taxon>
    </lineage>
</organism>
<sequence>MSEMDGKGHAVVIGSGTAGLSAARVLARFMERVTVIERNWTPHGGQQRPGILQARHPHSLTPAAEAGLEHLFPGIGHDLTRAGAVRIRIPQDILVHGPTGWLLPGKTKTSLLSAGRDLMDAVLRERLHAEAKVDFLHGHEVVALHPGRNHTITGVWTRARSRGTPKNPGPRRLLPAQFVVDASGRSFQAARWLAELGYPRPVETVVRSRASYACALLAPPAGHISSWKSLLFTAAPGTPSPQGQLTLVEDGRWSLSLRCGQGTAPPTDHAGLIRTAAALPHPLLHDVIATAAPLGPVHTCTRTDSHWRHIERLRHWPDQFLVTGDALAGINPAHGHGMTLAIHSALILEHTLKRHGTTTGLSHQLHRTLARHIGATWRQNTRTMQPTADTQNKPATWRERLTKRTATHTETTTTTDAHTAMLLPEQTQTPTPHSPLDPRAPRTART</sequence>
<evidence type="ECO:0000313" key="6">
    <source>
        <dbReference type="Proteomes" id="UP000442990"/>
    </source>
</evidence>
<feature type="compositionally biased region" description="Polar residues" evidence="3">
    <location>
        <begin position="381"/>
        <end position="394"/>
    </location>
</feature>
<dbReference type="SUPFAM" id="SSF51905">
    <property type="entry name" value="FAD/NAD(P)-binding domain"/>
    <property type="match status" value="1"/>
</dbReference>
<feature type="domain" description="FAD-binding" evidence="4">
    <location>
        <begin position="10"/>
        <end position="353"/>
    </location>
</feature>
<gene>
    <name evidence="5" type="ORF">F8144_39740</name>
</gene>
<accession>A0A7J5D639</accession>
<dbReference type="PRINTS" id="PR00420">
    <property type="entry name" value="RNGMNOXGNASE"/>
</dbReference>
<dbReference type="InterPro" id="IPR002938">
    <property type="entry name" value="FAD-bd"/>
</dbReference>
<dbReference type="AlphaFoldDB" id="A0A7J5D639"/>
<evidence type="ECO:0000313" key="5">
    <source>
        <dbReference type="EMBL" id="KAB1978561.1"/>
    </source>
</evidence>
<dbReference type="EMBL" id="WBKG01000052">
    <property type="protein sequence ID" value="KAB1978561.1"/>
    <property type="molecule type" value="Genomic_DNA"/>
</dbReference>
<dbReference type="PANTHER" id="PTHR43747:SF5">
    <property type="entry name" value="FAD-BINDING DOMAIN-CONTAINING PROTEIN"/>
    <property type="match status" value="1"/>
</dbReference>
<evidence type="ECO:0000256" key="2">
    <source>
        <dbReference type="ARBA" id="ARBA00038396"/>
    </source>
</evidence>
<feature type="region of interest" description="Disordered" evidence="3">
    <location>
        <begin position="381"/>
        <end position="446"/>
    </location>
</feature>
<dbReference type="Proteomes" id="UP000442990">
    <property type="component" value="Unassembled WGS sequence"/>
</dbReference>
<proteinExistence type="inferred from homology"/>
<reference evidence="5 6" key="1">
    <citation type="submission" date="2019-09" db="EMBL/GenBank/DDBJ databases">
        <title>Isolation and identification of active actinomycetes.</title>
        <authorList>
            <person name="Yu Z."/>
            <person name="Han C."/>
            <person name="Yu B."/>
        </authorList>
    </citation>
    <scope>NUCLEOTIDE SEQUENCE [LARGE SCALE GENOMIC DNA]</scope>
    <source>
        <strain evidence="5 6">NEAU-H2</strain>
    </source>
</reference>
<keyword evidence="6" id="KW-1185">Reference proteome</keyword>
<keyword evidence="1" id="KW-0560">Oxidoreductase</keyword>
<dbReference type="Pfam" id="PF01494">
    <property type="entry name" value="FAD_binding_3"/>
    <property type="match status" value="1"/>
</dbReference>
<evidence type="ECO:0000256" key="1">
    <source>
        <dbReference type="ARBA" id="ARBA00023002"/>
    </source>
</evidence>
<dbReference type="GO" id="GO:0016491">
    <property type="term" value="F:oxidoreductase activity"/>
    <property type="evidence" value="ECO:0007669"/>
    <property type="project" value="UniProtKB-KW"/>
</dbReference>
<feature type="compositionally biased region" description="Low complexity" evidence="3">
    <location>
        <begin position="408"/>
        <end position="420"/>
    </location>
</feature>